<dbReference type="CDD" id="cd19076">
    <property type="entry name" value="AKR_AKR13A_13D"/>
    <property type="match status" value="1"/>
</dbReference>
<evidence type="ECO:0000313" key="3">
    <source>
        <dbReference type="EMBL" id="AIQ58144.1"/>
    </source>
</evidence>
<dbReference type="HOGENOM" id="CLU_023205_2_1_9"/>
<dbReference type="SUPFAM" id="SSF51430">
    <property type="entry name" value="NAD(P)-linked oxidoreductase"/>
    <property type="match status" value="1"/>
</dbReference>
<dbReference type="KEGG" id="pbd:PBOR_15325"/>
<dbReference type="InterPro" id="IPR036812">
    <property type="entry name" value="NAD(P)_OxRdtase_dom_sf"/>
</dbReference>
<keyword evidence="4" id="KW-1185">Reference proteome</keyword>
<dbReference type="Gene3D" id="3.20.20.100">
    <property type="entry name" value="NADP-dependent oxidoreductase domain"/>
    <property type="match status" value="1"/>
</dbReference>
<reference evidence="3" key="1">
    <citation type="submission" date="2014-08" db="EMBL/GenBank/DDBJ databases">
        <title>Comparative genomics of the Paenibacillus odorifer group.</title>
        <authorList>
            <person name="den Bakker H.C."/>
            <person name="Tsai Y.-C.Y.-C."/>
            <person name="Martin N."/>
            <person name="Korlach J."/>
            <person name="Wiedmann M."/>
        </authorList>
    </citation>
    <scope>NUCLEOTIDE SEQUENCE [LARGE SCALE GENOMIC DNA]</scope>
    <source>
        <strain evidence="3">DSM 13188</strain>
    </source>
</reference>
<evidence type="ECO:0000256" key="1">
    <source>
        <dbReference type="ARBA" id="ARBA00023002"/>
    </source>
</evidence>
<dbReference type="RefSeq" id="WP_042212784.1">
    <property type="nucleotide sequence ID" value="NZ_CP009285.1"/>
</dbReference>
<dbReference type="OrthoDB" id="9773828at2"/>
<dbReference type="EMBL" id="CP009285">
    <property type="protein sequence ID" value="AIQ58144.1"/>
    <property type="molecule type" value="Genomic_DNA"/>
</dbReference>
<dbReference type="PANTHER" id="PTHR43625:SF40">
    <property type="entry name" value="ALDO-KETO REDUCTASE YAKC [NADP(+)]"/>
    <property type="match status" value="1"/>
</dbReference>
<protein>
    <submittedName>
        <fullName evidence="3">Aldo/keto reductase</fullName>
    </submittedName>
</protein>
<dbReference type="InterPro" id="IPR050791">
    <property type="entry name" value="Aldo-Keto_reductase"/>
</dbReference>
<feature type="domain" description="NADP-dependent oxidoreductase" evidence="2">
    <location>
        <begin position="16"/>
        <end position="302"/>
    </location>
</feature>
<organism evidence="3 4">
    <name type="scientific">Paenibacillus borealis</name>
    <dbReference type="NCBI Taxonomy" id="160799"/>
    <lineage>
        <taxon>Bacteria</taxon>
        <taxon>Bacillati</taxon>
        <taxon>Bacillota</taxon>
        <taxon>Bacilli</taxon>
        <taxon>Bacillales</taxon>
        <taxon>Paenibacillaceae</taxon>
        <taxon>Paenibacillus</taxon>
    </lineage>
</organism>
<dbReference type="Proteomes" id="UP000029518">
    <property type="component" value="Chromosome"/>
</dbReference>
<dbReference type="PANTHER" id="PTHR43625">
    <property type="entry name" value="AFLATOXIN B1 ALDEHYDE REDUCTASE"/>
    <property type="match status" value="1"/>
</dbReference>
<gene>
    <name evidence="3" type="ORF">PBOR_15325</name>
</gene>
<dbReference type="GO" id="GO:0016491">
    <property type="term" value="F:oxidoreductase activity"/>
    <property type="evidence" value="ECO:0007669"/>
    <property type="project" value="UniProtKB-KW"/>
</dbReference>
<keyword evidence="1" id="KW-0560">Oxidoreductase</keyword>
<name>A0A089MNN2_PAEBO</name>
<sequence>MQTRTIGTEGLAVSALGLGTMMMPDNEESVKAIHGALDLGVTLLDTADIYGDFGEQRFGSNERLVGRALKGRRDKAVIATKFGITHTQGPKGDPAYIKKSVDASLYHLGMDYIDLYYQHRPDPDTPIEETVGTLAELVKEGKIRYIGLSEASPELIRRAHAVHPITALQTEYSLWSREVEDEILPLVKELGIGFVPYSPLGRGFLTGQIKSFDDLPPDDYRRSYPRFQGENFTRNLEVVSLIGQMAAEKGCAPSQLALAWLLAQGEHIVPIPGTKRLERVQENLGALQVVLSAGDLARIERISPQGVAAGGRFPGRN</sequence>
<dbReference type="Pfam" id="PF00248">
    <property type="entry name" value="Aldo_ket_red"/>
    <property type="match status" value="1"/>
</dbReference>
<dbReference type="GO" id="GO:0005737">
    <property type="term" value="C:cytoplasm"/>
    <property type="evidence" value="ECO:0007669"/>
    <property type="project" value="TreeGrafter"/>
</dbReference>
<accession>A0A089MNN2</accession>
<dbReference type="InterPro" id="IPR023210">
    <property type="entry name" value="NADP_OxRdtase_dom"/>
</dbReference>
<evidence type="ECO:0000313" key="4">
    <source>
        <dbReference type="Proteomes" id="UP000029518"/>
    </source>
</evidence>
<dbReference type="AlphaFoldDB" id="A0A089MNN2"/>
<evidence type="ECO:0000259" key="2">
    <source>
        <dbReference type="Pfam" id="PF00248"/>
    </source>
</evidence>
<proteinExistence type="predicted"/>